<keyword evidence="2 5" id="KW-0812">Transmembrane</keyword>
<protein>
    <submittedName>
        <fullName evidence="7">RDD family protein</fullName>
    </submittedName>
</protein>
<keyword evidence="8" id="KW-1185">Reference proteome</keyword>
<sequence>MQVSEVTVDVDTTRFSRDPTRTYPPLLVRRLTARVIDSAIAFALACVVVLPLTFSQASDALLLGGFDSFGDLLDEWDLGTDPGGSIGAALERLQPVVLSTVCLQALVIWAYEWLSLTLTSSSIGKVVTRVRVTRHHHTFEPTMAPAVRAHRSILKRALRMGLRAGLVVGAPALAVGMLLAAAFAVPGAVDLAELFIALSIVLLIVWLTGGVGLHGLATGTRVVGFEWQELRQEAGSQIEYHRGNADDYLRKLQEAARTPGSQRVARTVEHDPRVGSAMARGTTVTQQIEQRGPHDREWVPETLRSREGLQDAATTAARHLREVYREEGLRGVLDSFTRRRSGPGGA</sequence>
<comment type="subcellular location">
    <subcellularLocation>
        <location evidence="1">Membrane</location>
        <topology evidence="1">Multi-pass membrane protein</topology>
    </subcellularLocation>
</comment>
<evidence type="ECO:0000256" key="4">
    <source>
        <dbReference type="ARBA" id="ARBA00023136"/>
    </source>
</evidence>
<name>A0A516GA96_9MICO</name>
<proteinExistence type="predicted"/>
<evidence type="ECO:0000313" key="8">
    <source>
        <dbReference type="Proteomes" id="UP000315395"/>
    </source>
</evidence>
<evidence type="ECO:0000256" key="3">
    <source>
        <dbReference type="ARBA" id="ARBA00022989"/>
    </source>
</evidence>
<feature type="transmembrane region" description="Helical" evidence="5">
    <location>
        <begin position="35"/>
        <end position="54"/>
    </location>
</feature>
<keyword evidence="4 5" id="KW-0472">Membrane</keyword>
<keyword evidence="3 5" id="KW-1133">Transmembrane helix</keyword>
<gene>
    <name evidence="7" type="ORF">FNH13_08920</name>
</gene>
<evidence type="ECO:0000256" key="5">
    <source>
        <dbReference type="SAM" id="Phobius"/>
    </source>
</evidence>
<dbReference type="AlphaFoldDB" id="A0A516GA96"/>
<evidence type="ECO:0000256" key="1">
    <source>
        <dbReference type="ARBA" id="ARBA00004141"/>
    </source>
</evidence>
<dbReference type="OrthoDB" id="9825905at2"/>
<dbReference type="GO" id="GO:0016020">
    <property type="term" value="C:membrane"/>
    <property type="evidence" value="ECO:0007669"/>
    <property type="project" value="UniProtKB-SubCell"/>
</dbReference>
<organism evidence="7 8">
    <name type="scientific">Ornithinimicrobium ciconiae</name>
    <dbReference type="NCBI Taxonomy" id="2594265"/>
    <lineage>
        <taxon>Bacteria</taxon>
        <taxon>Bacillati</taxon>
        <taxon>Actinomycetota</taxon>
        <taxon>Actinomycetes</taxon>
        <taxon>Micrococcales</taxon>
        <taxon>Ornithinimicrobiaceae</taxon>
        <taxon>Ornithinimicrobium</taxon>
    </lineage>
</organism>
<dbReference type="EMBL" id="CP041616">
    <property type="protein sequence ID" value="QDO88446.1"/>
    <property type="molecule type" value="Genomic_DNA"/>
</dbReference>
<feature type="domain" description="RDD" evidence="6">
    <location>
        <begin position="25"/>
        <end position="181"/>
    </location>
</feature>
<accession>A0A516GA96</accession>
<dbReference type="Proteomes" id="UP000315395">
    <property type="component" value="Chromosome"/>
</dbReference>
<feature type="transmembrane region" description="Helical" evidence="5">
    <location>
        <begin position="164"/>
        <end position="185"/>
    </location>
</feature>
<dbReference type="InterPro" id="IPR010432">
    <property type="entry name" value="RDD"/>
</dbReference>
<feature type="transmembrane region" description="Helical" evidence="5">
    <location>
        <begin position="191"/>
        <end position="213"/>
    </location>
</feature>
<evidence type="ECO:0000259" key="6">
    <source>
        <dbReference type="Pfam" id="PF06271"/>
    </source>
</evidence>
<dbReference type="KEGG" id="orz:FNH13_08920"/>
<evidence type="ECO:0000256" key="2">
    <source>
        <dbReference type="ARBA" id="ARBA00022692"/>
    </source>
</evidence>
<reference evidence="7 8" key="1">
    <citation type="submission" date="2019-07" db="EMBL/GenBank/DDBJ databases">
        <title>complete genome sequencing of Ornithinimicrobium sp. H23M54.</title>
        <authorList>
            <person name="Bae J.-W."/>
            <person name="Lee S.-Y."/>
        </authorList>
    </citation>
    <scope>NUCLEOTIDE SEQUENCE [LARGE SCALE GENOMIC DNA]</scope>
    <source>
        <strain evidence="7 8">H23M54</strain>
    </source>
</reference>
<evidence type="ECO:0000313" key="7">
    <source>
        <dbReference type="EMBL" id="QDO88446.1"/>
    </source>
</evidence>
<dbReference type="Pfam" id="PF06271">
    <property type="entry name" value="RDD"/>
    <property type="match status" value="1"/>
</dbReference>